<feature type="compositionally biased region" description="Polar residues" evidence="1">
    <location>
        <begin position="24"/>
        <end position="33"/>
    </location>
</feature>
<protein>
    <submittedName>
        <fullName evidence="2">Uncharacterized protein</fullName>
    </submittedName>
</protein>
<feature type="compositionally biased region" description="Polar residues" evidence="1">
    <location>
        <begin position="1"/>
        <end position="10"/>
    </location>
</feature>
<evidence type="ECO:0000313" key="3">
    <source>
        <dbReference type="Proteomes" id="UP000199600"/>
    </source>
</evidence>
<evidence type="ECO:0000313" key="2">
    <source>
        <dbReference type="EMBL" id="SBT10405.1"/>
    </source>
</evidence>
<feature type="compositionally biased region" description="Basic and acidic residues" evidence="1">
    <location>
        <begin position="12"/>
        <end position="23"/>
    </location>
</feature>
<accession>A0A1A8XZP2</accession>
<feature type="region of interest" description="Disordered" evidence="1">
    <location>
        <begin position="1"/>
        <end position="33"/>
    </location>
</feature>
<gene>
    <name evidence="2" type="ORF">PROAA_460019</name>
</gene>
<dbReference type="Proteomes" id="UP000199600">
    <property type="component" value="Unassembled WGS sequence"/>
</dbReference>
<organism evidence="2 3">
    <name type="scientific">Candidatus Propionivibrio aalborgensis</name>
    <dbReference type="NCBI Taxonomy" id="1860101"/>
    <lineage>
        <taxon>Bacteria</taxon>
        <taxon>Pseudomonadati</taxon>
        <taxon>Pseudomonadota</taxon>
        <taxon>Betaproteobacteria</taxon>
        <taxon>Rhodocyclales</taxon>
        <taxon>Rhodocyclaceae</taxon>
        <taxon>Propionivibrio</taxon>
    </lineage>
</organism>
<reference evidence="2 3" key="1">
    <citation type="submission" date="2016-06" db="EMBL/GenBank/DDBJ databases">
        <authorList>
            <person name="Kjaerup R.B."/>
            <person name="Dalgaard T.S."/>
            <person name="Juul-Madsen H.R."/>
        </authorList>
    </citation>
    <scope>NUCLEOTIDE SEQUENCE [LARGE SCALE GENOMIC DNA]</scope>
    <source>
        <strain evidence="2">2</strain>
    </source>
</reference>
<dbReference type="AlphaFoldDB" id="A0A1A8XZP2"/>
<keyword evidence="3" id="KW-1185">Reference proteome</keyword>
<dbReference type="EMBL" id="FLQY01000347">
    <property type="protein sequence ID" value="SBT10405.1"/>
    <property type="molecule type" value="Genomic_DNA"/>
</dbReference>
<sequence>MPIQAASTICQKIKDLPERHNDKNASLMNGHTK</sequence>
<proteinExistence type="predicted"/>
<name>A0A1A8XZP2_9RHOO</name>
<evidence type="ECO:0000256" key="1">
    <source>
        <dbReference type="SAM" id="MobiDB-lite"/>
    </source>
</evidence>